<reference evidence="4 5" key="1">
    <citation type="submission" date="2019-07" db="EMBL/GenBank/DDBJ databases">
        <title>Whole genome shotgun sequence of Rhizobium naphthalenivorans NBRC 107585.</title>
        <authorList>
            <person name="Hosoyama A."/>
            <person name="Uohara A."/>
            <person name="Ohji S."/>
            <person name="Ichikawa N."/>
        </authorList>
    </citation>
    <scope>NUCLEOTIDE SEQUENCE [LARGE SCALE GENOMIC DNA]</scope>
    <source>
        <strain evidence="4 5">NBRC 107585</strain>
    </source>
</reference>
<accession>A0A512HGZ7</accession>
<proteinExistence type="predicted"/>
<dbReference type="Proteomes" id="UP000321717">
    <property type="component" value="Unassembled WGS sequence"/>
</dbReference>
<dbReference type="SUPFAM" id="SSF53649">
    <property type="entry name" value="Alkaline phosphatase-like"/>
    <property type="match status" value="1"/>
</dbReference>
<protein>
    <submittedName>
        <fullName evidence="4">Sulfatase</fullName>
    </submittedName>
</protein>
<evidence type="ECO:0000256" key="2">
    <source>
        <dbReference type="ARBA" id="ARBA00022801"/>
    </source>
</evidence>
<organism evidence="4 5">
    <name type="scientific">Ciceribacter naphthalenivorans</name>
    <dbReference type="NCBI Taxonomy" id="1118451"/>
    <lineage>
        <taxon>Bacteria</taxon>
        <taxon>Pseudomonadati</taxon>
        <taxon>Pseudomonadota</taxon>
        <taxon>Alphaproteobacteria</taxon>
        <taxon>Hyphomicrobiales</taxon>
        <taxon>Rhizobiaceae</taxon>
        <taxon>Ciceribacter</taxon>
    </lineage>
</organism>
<dbReference type="GO" id="GO:0046872">
    <property type="term" value="F:metal ion binding"/>
    <property type="evidence" value="ECO:0007669"/>
    <property type="project" value="UniProtKB-KW"/>
</dbReference>
<gene>
    <name evidence="4" type="ORF">RNA01_16590</name>
</gene>
<evidence type="ECO:0000313" key="5">
    <source>
        <dbReference type="Proteomes" id="UP000321717"/>
    </source>
</evidence>
<dbReference type="EMBL" id="BJZP01000006">
    <property type="protein sequence ID" value="GEO84727.1"/>
    <property type="molecule type" value="Genomic_DNA"/>
</dbReference>
<dbReference type="GO" id="GO:0008484">
    <property type="term" value="F:sulfuric ester hydrolase activity"/>
    <property type="evidence" value="ECO:0007669"/>
    <property type="project" value="TreeGrafter"/>
</dbReference>
<dbReference type="Gene3D" id="3.40.720.10">
    <property type="entry name" value="Alkaline Phosphatase, subunit A"/>
    <property type="match status" value="1"/>
</dbReference>
<dbReference type="PANTHER" id="PTHR45953">
    <property type="entry name" value="IDURONATE 2-SULFATASE"/>
    <property type="match status" value="1"/>
</dbReference>
<evidence type="ECO:0000313" key="4">
    <source>
        <dbReference type="EMBL" id="GEO84727.1"/>
    </source>
</evidence>
<keyword evidence="1" id="KW-0479">Metal-binding</keyword>
<feature type="domain" description="Sulfatase N-terminal" evidence="3">
    <location>
        <begin position="13"/>
        <end position="375"/>
    </location>
</feature>
<sequence length="508" mass="55872">MPDTAPTHSPARPNVLFITVDQWRGDLMPGEGGWFSTPNLDALTAEGARFAAHYCQAYPCGPARAGLVTGLYPHKHRSIQNGTPLDARHRTIFQAARAAGYRPALFGYTDTTPDPRSLSEGDPARGEYEGIAPGLDAGCLLTEMARPWIAHLLARGYDIANPAAGRQGVFAQAAFGEPAIFAAEDSETAFLTDRVLGHLATQGAEPFFLHLSYIAPHPPFAAARDWLEQVDPEALPPLMSRRTNETAHPLLAAYRDWLDLSSFAPGLSGPVADAPDSVVRTIRQAYAAMGAEVDHHIGRILDRLKATGQWENTIVILSGDHGEQMFEHGLLGKLGWYDGSARIPLVIRTPGGVAGQRVTHFTQSIDIFPTLVDLLELERDANLDGQSLLPFLRGADPVEWRDAAFWSHDFRNLRDQTAERRFGLPSRLCNLHVVRTERFKYVHFPALPPVLYDLTHDPAEEIDLADDPAARSLRAEGVERLLNLRLRHEDETLSCLQAIDGTLYGSRS</sequence>
<evidence type="ECO:0000259" key="3">
    <source>
        <dbReference type="Pfam" id="PF00884"/>
    </source>
</evidence>
<dbReference type="GO" id="GO:0005737">
    <property type="term" value="C:cytoplasm"/>
    <property type="evidence" value="ECO:0007669"/>
    <property type="project" value="TreeGrafter"/>
</dbReference>
<comment type="caution">
    <text evidence="4">The sequence shown here is derived from an EMBL/GenBank/DDBJ whole genome shotgun (WGS) entry which is preliminary data.</text>
</comment>
<dbReference type="InterPro" id="IPR017850">
    <property type="entry name" value="Alkaline_phosphatase_core_sf"/>
</dbReference>
<dbReference type="Pfam" id="PF00884">
    <property type="entry name" value="Sulfatase"/>
    <property type="match status" value="1"/>
</dbReference>
<name>A0A512HGZ7_9HYPH</name>
<dbReference type="PANTHER" id="PTHR45953:SF1">
    <property type="entry name" value="IDURONATE 2-SULFATASE"/>
    <property type="match status" value="1"/>
</dbReference>
<evidence type="ECO:0000256" key="1">
    <source>
        <dbReference type="ARBA" id="ARBA00022723"/>
    </source>
</evidence>
<dbReference type="AlphaFoldDB" id="A0A512HGZ7"/>
<keyword evidence="5" id="KW-1185">Reference proteome</keyword>
<dbReference type="InterPro" id="IPR000917">
    <property type="entry name" value="Sulfatase_N"/>
</dbReference>
<keyword evidence="2" id="KW-0378">Hydrolase</keyword>